<organism evidence="3 4">
    <name type="scientific">Sporothrix stenoceras</name>
    <dbReference type="NCBI Taxonomy" id="5173"/>
    <lineage>
        <taxon>Eukaryota</taxon>
        <taxon>Fungi</taxon>
        <taxon>Dikarya</taxon>
        <taxon>Ascomycota</taxon>
        <taxon>Pezizomycotina</taxon>
        <taxon>Sordariomycetes</taxon>
        <taxon>Sordariomycetidae</taxon>
        <taxon>Ophiostomatales</taxon>
        <taxon>Ophiostomataceae</taxon>
        <taxon>Sporothrix</taxon>
    </lineage>
</organism>
<protein>
    <recommendedName>
        <fullName evidence="2">DUF2293 domain-containing protein</fullName>
    </recommendedName>
</protein>
<evidence type="ECO:0000259" key="2">
    <source>
        <dbReference type="Pfam" id="PF10056"/>
    </source>
</evidence>
<dbReference type="InterPro" id="IPR018744">
    <property type="entry name" value="DUF2293"/>
</dbReference>
<feature type="compositionally biased region" description="Polar residues" evidence="1">
    <location>
        <begin position="288"/>
        <end position="304"/>
    </location>
</feature>
<feature type="compositionally biased region" description="Basic and acidic residues" evidence="1">
    <location>
        <begin position="174"/>
        <end position="183"/>
    </location>
</feature>
<name>A0ABR3YW65_9PEZI</name>
<comment type="caution">
    <text evidence="3">The sequence shown here is derived from an EMBL/GenBank/DDBJ whole genome shotgun (WGS) entry which is preliminary data.</text>
</comment>
<keyword evidence="4" id="KW-1185">Reference proteome</keyword>
<dbReference type="PANTHER" id="PTHR38113:SF2">
    <property type="entry name" value="DUF2293 DOMAIN-CONTAINING PROTEIN"/>
    <property type="match status" value="1"/>
</dbReference>
<feature type="domain" description="DUF2293" evidence="2">
    <location>
        <begin position="96"/>
        <end position="198"/>
    </location>
</feature>
<feature type="compositionally biased region" description="Basic and acidic residues" evidence="1">
    <location>
        <begin position="338"/>
        <end position="348"/>
    </location>
</feature>
<dbReference type="EMBL" id="JAWCUI010000048">
    <property type="protein sequence ID" value="KAL1892003.1"/>
    <property type="molecule type" value="Genomic_DNA"/>
</dbReference>
<feature type="region of interest" description="Disordered" evidence="1">
    <location>
        <begin position="196"/>
        <end position="360"/>
    </location>
</feature>
<gene>
    <name evidence="3" type="ORF">Sste5346_007347</name>
</gene>
<feature type="compositionally biased region" description="Basic residues" evidence="1">
    <location>
        <begin position="161"/>
        <end position="173"/>
    </location>
</feature>
<dbReference type="PANTHER" id="PTHR38113">
    <property type="match status" value="1"/>
</dbReference>
<evidence type="ECO:0000313" key="4">
    <source>
        <dbReference type="Proteomes" id="UP001583186"/>
    </source>
</evidence>
<evidence type="ECO:0000256" key="1">
    <source>
        <dbReference type="SAM" id="MobiDB-lite"/>
    </source>
</evidence>
<feature type="compositionally biased region" description="Acidic residues" evidence="1">
    <location>
        <begin position="219"/>
        <end position="251"/>
    </location>
</feature>
<accession>A0ABR3YW65</accession>
<proteinExistence type="predicted"/>
<dbReference type="Proteomes" id="UP001583186">
    <property type="component" value="Unassembled WGS sequence"/>
</dbReference>
<dbReference type="Pfam" id="PF10056">
    <property type="entry name" value="DUF2293"/>
    <property type="match status" value="1"/>
</dbReference>
<sequence length="360" mass="40199">MLDGKEVAVHPRTPMPPFYTFVPKGNVYVTTNCRRKTHQAGQTVYVVTLHKKDLGLRCPTTIVQAVRAAEKATRAARHDATAKRDAALAATFKKALLARYPKVPADTVPEIVQHALKKRQRRVARTSTLDEDQRVQLAVRAHIRHRWTDYDKILREGDKIKGRKSEKKGKRGHDRTQRQRREARAAIMGRVDAIEREWAGGKAPQQSGRPSGNGPIEISDSEESMDESEESEEDEEEEGDDDEDDESEDEFTEHSASERRDRRIGKGASIASQSNEQLPGRKAGSGSGNKITGSRIQKTTTTPPAASRHPRSSKSRATVRIARCQQKIDRLQAAAAQSDRKDGDKKETAIVIDSDSEWEP</sequence>
<reference evidence="3 4" key="1">
    <citation type="journal article" date="2024" name="IMA Fungus">
        <title>IMA Genome - F19 : A genome assembly and annotation guide to empower mycologists, including annotated draft genome sequences of Ceratocystis pirilliformis, Diaporthe australafricana, Fusarium ophioides, Paecilomyces lecythidis, and Sporothrix stenoceras.</title>
        <authorList>
            <person name="Aylward J."/>
            <person name="Wilson A.M."/>
            <person name="Visagie C.M."/>
            <person name="Spraker J."/>
            <person name="Barnes I."/>
            <person name="Buitendag C."/>
            <person name="Ceriani C."/>
            <person name="Del Mar Angel L."/>
            <person name="du Plessis D."/>
            <person name="Fuchs T."/>
            <person name="Gasser K."/>
            <person name="Kramer D."/>
            <person name="Li W."/>
            <person name="Munsamy K."/>
            <person name="Piso A."/>
            <person name="Price J.L."/>
            <person name="Sonnekus B."/>
            <person name="Thomas C."/>
            <person name="van der Nest A."/>
            <person name="van Dijk A."/>
            <person name="van Heerden A."/>
            <person name="van Vuuren N."/>
            <person name="Yilmaz N."/>
            <person name="Duong T.A."/>
            <person name="van der Merwe N.A."/>
            <person name="Wingfield M.J."/>
            <person name="Wingfield B.D."/>
        </authorList>
    </citation>
    <scope>NUCLEOTIDE SEQUENCE [LARGE SCALE GENOMIC DNA]</scope>
    <source>
        <strain evidence="3 4">CMW 5346</strain>
    </source>
</reference>
<evidence type="ECO:0000313" key="3">
    <source>
        <dbReference type="EMBL" id="KAL1892003.1"/>
    </source>
</evidence>
<feature type="region of interest" description="Disordered" evidence="1">
    <location>
        <begin position="158"/>
        <end position="183"/>
    </location>
</feature>
<feature type="compositionally biased region" description="Basic and acidic residues" evidence="1">
    <location>
        <begin position="252"/>
        <end position="261"/>
    </location>
</feature>